<dbReference type="WBParaSite" id="SPAL_0001340600.1">
    <property type="protein sequence ID" value="SPAL_0001340600.1"/>
    <property type="gene ID" value="SPAL_0001340600"/>
</dbReference>
<evidence type="ECO:0000313" key="2">
    <source>
        <dbReference type="WBParaSite" id="SPAL_0001340600.1"/>
    </source>
</evidence>
<proteinExistence type="predicted"/>
<protein>
    <submittedName>
        <fullName evidence="2">Smr domain-containing protein</fullName>
    </submittedName>
</protein>
<evidence type="ECO:0000313" key="1">
    <source>
        <dbReference type="Proteomes" id="UP000046392"/>
    </source>
</evidence>
<accession>A0A0N5C631</accession>
<reference evidence="2" key="1">
    <citation type="submission" date="2017-02" db="UniProtKB">
        <authorList>
            <consortium name="WormBaseParasite"/>
        </authorList>
    </citation>
    <scope>IDENTIFICATION</scope>
</reference>
<sequence length="175" mass="20282">MEVIYSEALKKDHLKSPEELPDLNRLQLILKRLFYYNERIKSTNNAYNVEKLEASINEIFKRAKLRQPIEILSNINEKSNGLFVNTQDDKKTYVFAIGTTPIVLSENLEVTIKNWLMFNLLSPSFKMNEPFNRLYELLITITGGRGNHTTKGRAGKCVHVDQLINDIKNKGFETY</sequence>
<dbReference type="AlphaFoldDB" id="A0A0N5C631"/>
<name>A0A0N5C631_STREA</name>
<keyword evidence="1" id="KW-1185">Reference proteome</keyword>
<organism evidence="1 2">
    <name type="scientific">Strongyloides papillosus</name>
    <name type="common">Intestinal threadworm</name>
    <dbReference type="NCBI Taxonomy" id="174720"/>
    <lineage>
        <taxon>Eukaryota</taxon>
        <taxon>Metazoa</taxon>
        <taxon>Ecdysozoa</taxon>
        <taxon>Nematoda</taxon>
        <taxon>Chromadorea</taxon>
        <taxon>Rhabditida</taxon>
        <taxon>Tylenchina</taxon>
        <taxon>Panagrolaimomorpha</taxon>
        <taxon>Strongyloidoidea</taxon>
        <taxon>Strongyloididae</taxon>
        <taxon>Strongyloides</taxon>
    </lineage>
</organism>
<dbReference type="Proteomes" id="UP000046392">
    <property type="component" value="Unplaced"/>
</dbReference>